<gene>
    <name evidence="2" type="ORF">CUNI_LOCUS21712</name>
</gene>
<dbReference type="OrthoDB" id="43547at2759"/>
<name>A0A8S4A4K3_9EUPU</name>
<reference evidence="2" key="1">
    <citation type="submission" date="2021-04" db="EMBL/GenBank/DDBJ databases">
        <authorList>
            <consortium name="Molecular Ecology Group"/>
        </authorList>
    </citation>
    <scope>NUCLEOTIDE SEQUENCE</scope>
</reference>
<sequence>FPNFLPVPSPVQTRSRHSSGASIVSVKAKIDELGRKGSETGLPSTFGAAARSRLETEEEEQWHVSLRQKFMKEYKQYLISELGFVKLNMQPSMQRSHSRAHGSSVLSQGSFDGKDSRVPAINLQKTLTGGIILMELSFRQEFFCVRMFAVDCSQLGFIVNQQMHLIFVDECDKYKDLIHVHSFAHDFHLRCVMKYLSQQEDSVFPTGFDLDNFLTDFKQIYPYPPSFSRNCMKQDSITLPDLPFPGNMLYEEHMLKQMGVHEMRVFRMGEKFALVKHDKLPLAIYSRDAGDDQDEEAEVYDAGLVIINNSCKSGMSEDPMKLILKYFTVLTRQRDCYPIRTLEKAFGEFRGAAGHSSGRKRSAGSEDLLKIEEQEELDSSMPVPVRQHIGMRKEHVNYRGYSNVQQFVLFSSLLNQSTIGREKILEMVEMSKQKCRRDYLWQRLLTSHSDFDEGKRRRLDADDANESVLSPLSSHEFCELLKTVAISSLWEIDPQLSPLFHMPHPWYRGLFSALVNKYPEAHRCFSSPDRKTQYIVVLNANNLDMFAMLSLNDSTEQTDMCVVMKEPVADEFKHSPDKPNLPLYSLLTHVEDFVNVCCWHCWNSMVV</sequence>
<dbReference type="InterPro" id="IPR033228">
    <property type="entry name" value="SZT2"/>
</dbReference>
<dbReference type="AlphaFoldDB" id="A0A8S4A4K3"/>
<organism evidence="2 3">
    <name type="scientific">Candidula unifasciata</name>
    <dbReference type="NCBI Taxonomy" id="100452"/>
    <lineage>
        <taxon>Eukaryota</taxon>
        <taxon>Metazoa</taxon>
        <taxon>Spiralia</taxon>
        <taxon>Lophotrochozoa</taxon>
        <taxon>Mollusca</taxon>
        <taxon>Gastropoda</taxon>
        <taxon>Heterobranchia</taxon>
        <taxon>Euthyneura</taxon>
        <taxon>Panpulmonata</taxon>
        <taxon>Eupulmonata</taxon>
        <taxon>Stylommatophora</taxon>
        <taxon>Helicina</taxon>
        <taxon>Helicoidea</taxon>
        <taxon>Geomitridae</taxon>
        <taxon>Candidula</taxon>
    </lineage>
</organism>
<accession>A0A8S4A4K3</accession>
<feature type="region of interest" description="Disordered" evidence="1">
    <location>
        <begin position="1"/>
        <end position="20"/>
    </location>
</feature>
<feature type="compositionally biased region" description="Polar residues" evidence="1">
    <location>
        <begin position="10"/>
        <end position="20"/>
    </location>
</feature>
<dbReference type="Proteomes" id="UP000678393">
    <property type="component" value="Unassembled WGS sequence"/>
</dbReference>
<dbReference type="PANTHER" id="PTHR14918">
    <property type="entry name" value="KICSTOR COMPLEX PROTEIN SZT2"/>
    <property type="match status" value="1"/>
</dbReference>
<proteinExistence type="predicted"/>
<dbReference type="PANTHER" id="PTHR14918:SF3">
    <property type="entry name" value="KICSTOR COMPLEX PROTEIN SZT2"/>
    <property type="match status" value="1"/>
</dbReference>
<protein>
    <submittedName>
        <fullName evidence="2">Uncharacterized protein</fullName>
    </submittedName>
</protein>
<evidence type="ECO:0000313" key="2">
    <source>
        <dbReference type="EMBL" id="CAG5136154.1"/>
    </source>
</evidence>
<keyword evidence="3" id="KW-1185">Reference proteome</keyword>
<feature type="non-terminal residue" evidence="2">
    <location>
        <position position="1"/>
    </location>
</feature>
<evidence type="ECO:0000313" key="3">
    <source>
        <dbReference type="Proteomes" id="UP000678393"/>
    </source>
</evidence>
<evidence type="ECO:0000256" key="1">
    <source>
        <dbReference type="SAM" id="MobiDB-lite"/>
    </source>
</evidence>
<dbReference type="EMBL" id="CAJHNH020008496">
    <property type="protein sequence ID" value="CAG5136154.1"/>
    <property type="molecule type" value="Genomic_DNA"/>
</dbReference>
<comment type="caution">
    <text evidence="2">The sequence shown here is derived from an EMBL/GenBank/DDBJ whole genome shotgun (WGS) entry which is preliminary data.</text>
</comment>
<dbReference type="GO" id="GO:0005777">
    <property type="term" value="C:peroxisome"/>
    <property type="evidence" value="ECO:0007669"/>
    <property type="project" value="InterPro"/>
</dbReference>